<gene>
    <name evidence="2" type="ORF">BINO364_LOCUS9274</name>
</gene>
<feature type="transmembrane region" description="Helical" evidence="1">
    <location>
        <begin position="31"/>
        <end position="48"/>
    </location>
</feature>
<evidence type="ECO:0000313" key="2">
    <source>
        <dbReference type="EMBL" id="CAH0723445.1"/>
    </source>
</evidence>
<dbReference type="AlphaFoldDB" id="A0A8J9VNH1"/>
<keyword evidence="1" id="KW-0812">Transmembrane</keyword>
<evidence type="ECO:0000313" key="3">
    <source>
        <dbReference type="Proteomes" id="UP000838878"/>
    </source>
</evidence>
<organism evidence="2 3">
    <name type="scientific">Brenthis ino</name>
    <name type="common">lesser marbled fritillary</name>
    <dbReference type="NCBI Taxonomy" id="405034"/>
    <lineage>
        <taxon>Eukaryota</taxon>
        <taxon>Metazoa</taxon>
        <taxon>Ecdysozoa</taxon>
        <taxon>Arthropoda</taxon>
        <taxon>Hexapoda</taxon>
        <taxon>Insecta</taxon>
        <taxon>Pterygota</taxon>
        <taxon>Neoptera</taxon>
        <taxon>Endopterygota</taxon>
        <taxon>Lepidoptera</taxon>
        <taxon>Glossata</taxon>
        <taxon>Ditrysia</taxon>
        <taxon>Papilionoidea</taxon>
        <taxon>Nymphalidae</taxon>
        <taxon>Heliconiinae</taxon>
        <taxon>Argynnini</taxon>
        <taxon>Brenthis</taxon>
    </lineage>
</organism>
<feature type="transmembrane region" description="Helical" evidence="1">
    <location>
        <begin position="6"/>
        <end position="26"/>
    </location>
</feature>
<proteinExistence type="predicted"/>
<protein>
    <submittedName>
        <fullName evidence="2">Uncharacterized protein</fullName>
    </submittedName>
</protein>
<dbReference type="Proteomes" id="UP000838878">
    <property type="component" value="Chromosome 4"/>
</dbReference>
<keyword evidence="3" id="KW-1185">Reference proteome</keyword>
<name>A0A8J9VNH1_9NEOP</name>
<keyword evidence="1" id="KW-0472">Membrane</keyword>
<sequence>MWGGHLLVSVAVGLVVRVVGVVVVVARRVELVLAHVVLARVVALALALRLALRLAVLVLARAAAGPLLARRLLPHRQLLPATPFCPHSRFYHTARLDLCDLFILRLAFRTKLNSSFRDDTCRKCPLGSS</sequence>
<dbReference type="EMBL" id="OV170224">
    <property type="protein sequence ID" value="CAH0723445.1"/>
    <property type="molecule type" value="Genomic_DNA"/>
</dbReference>
<feature type="non-terminal residue" evidence="2">
    <location>
        <position position="129"/>
    </location>
</feature>
<keyword evidence="1" id="KW-1133">Transmembrane helix</keyword>
<accession>A0A8J9VNH1</accession>
<reference evidence="2" key="1">
    <citation type="submission" date="2021-12" db="EMBL/GenBank/DDBJ databases">
        <authorList>
            <person name="Martin H S."/>
        </authorList>
    </citation>
    <scope>NUCLEOTIDE SEQUENCE</scope>
</reference>
<evidence type="ECO:0000256" key="1">
    <source>
        <dbReference type="SAM" id="Phobius"/>
    </source>
</evidence>